<evidence type="ECO:0000313" key="4">
    <source>
        <dbReference type="Proteomes" id="UP001449795"/>
    </source>
</evidence>
<evidence type="ECO:0000256" key="2">
    <source>
        <dbReference type="SAM" id="Phobius"/>
    </source>
</evidence>
<keyword evidence="2" id="KW-0472">Membrane</keyword>
<keyword evidence="2" id="KW-1133">Transmembrane helix</keyword>
<feature type="compositionally biased region" description="Polar residues" evidence="1">
    <location>
        <begin position="67"/>
        <end position="78"/>
    </location>
</feature>
<dbReference type="Pfam" id="PF06059">
    <property type="entry name" value="DUF930"/>
    <property type="match status" value="1"/>
</dbReference>
<feature type="region of interest" description="Disordered" evidence="1">
    <location>
        <begin position="60"/>
        <end position="127"/>
    </location>
</feature>
<evidence type="ECO:0000256" key="1">
    <source>
        <dbReference type="SAM" id="MobiDB-lite"/>
    </source>
</evidence>
<keyword evidence="4" id="KW-1185">Reference proteome</keyword>
<dbReference type="InterPro" id="IPR009273">
    <property type="entry name" value="DUF930"/>
</dbReference>
<accession>A0ABZ3D5G1</accession>
<sequence>MRARGTAQAKERFNGWGIAASALLHILLGAFILLLPTAPKLPEQPEQSVDVEIVTLPPVIPEEKHGQPSQLPLAQPQTVERVEKPEARSETPAPSEESRPRDETPAMVKPSRMLSERSLSDPRSRKARKELAMLTPDERVEQLCNVEAMAQVGSWSKDLKPDRVVAYAMADPKLSGSSFSADGAALHSKKNWYRLRFKCDLTPDRKKVAAFEFLMGDPIPRTEWEEHSLPSEDKQLD</sequence>
<reference evidence="3 4" key="1">
    <citation type="submission" date="2024-04" db="EMBL/GenBank/DDBJ databases">
        <title>Complete genome sequence of Nguyenibacter vanlangesis HBCM-1154, a strain capable of nitrogen fixation, IAA production, and phosphorus solubilization isolated from sugarcane soil.</title>
        <authorList>
            <person name="MY HANH P."/>
        </authorList>
    </citation>
    <scope>NUCLEOTIDE SEQUENCE [LARGE SCALE GENOMIC DNA]</scope>
    <source>
        <strain evidence="3 4">HBCM 1154</strain>
    </source>
</reference>
<proteinExistence type="predicted"/>
<organism evidence="3 4">
    <name type="scientific">Nguyenibacter vanlangensis</name>
    <dbReference type="NCBI Taxonomy" id="1216886"/>
    <lineage>
        <taxon>Bacteria</taxon>
        <taxon>Pseudomonadati</taxon>
        <taxon>Pseudomonadota</taxon>
        <taxon>Alphaproteobacteria</taxon>
        <taxon>Acetobacterales</taxon>
        <taxon>Acetobacteraceae</taxon>
        <taxon>Nguyenibacter</taxon>
    </lineage>
</organism>
<dbReference type="EMBL" id="CP152276">
    <property type="protein sequence ID" value="XAE42766.1"/>
    <property type="molecule type" value="Genomic_DNA"/>
</dbReference>
<feature type="transmembrane region" description="Helical" evidence="2">
    <location>
        <begin position="12"/>
        <end position="35"/>
    </location>
</feature>
<protein>
    <submittedName>
        <fullName evidence="3">DUF930 domain-containing protein</fullName>
    </submittedName>
</protein>
<dbReference type="RefSeq" id="WP_342628406.1">
    <property type="nucleotide sequence ID" value="NZ_CP152276.1"/>
</dbReference>
<evidence type="ECO:0000313" key="3">
    <source>
        <dbReference type="EMBL" id="XAE42766.1"/>
    </source>
</evidence>
<feature type="compositionally biased region" description="Basic and acidic residues" evidence="1">
    <location>
        <begin position="114"/>
        <end position="124"/>
    </location>
</feature>
<feature type="compositionally biased region" description="Basic and acidic residues" evidence="1">
    <location>
        <begin position="80"/>
        <end position="89"/>
    </location>
</feature>
<keyword evidence="2" id="KW-0812">Transmembrane</keyword>
<dbReference type="Proteomes" id="UP001449795">
    <property type="component" value="Chromosome"/>
</dbReference>
<gene>
    <name evidence="3" type="ORF">AAC691_21425</name>
</gene>
<name>A0ABZ3D5G1_9PROT</name>